<evidence type="ECO:0000313" key="2">
    <source>
        <dbReference type="Proteomes" id="UP000663887"/>
    </source>
</evidence>
<dbReference type="EMBL" id="CAJNRG010000319">
    <property type="protein sequence ID" value="CAF1994857.1"/>
    <property type="molecule type" value="Genomic_DNA"/>
</dbReference>
<name>A0A816MFN8_9BILA</name>
<feature type="non-terminal residue" evidence="1">
    <location>
        <position position="1"/>
    </location>
</feature>
<comment type="caution">
    <text evidence="1">The sequence shown here is derived from an EMBL/GenBank/DDBJ whole genome shotgun (WGS) entry which is preliminary data.</text>
</comment>
<accession>A0A816MFN8</accession>
<evidence type="ECO:0000313" key="1">
    <source>
        <dbReference type="EMBL" id="CAF1994857.1"/>
    </source>
</evidence>
<gene>
    <name evidence="1" type="ORF">XDN619_LOCUS3045</name>
</gene>
<organism evidence="1 2">
    <name type="scientific">Rotaria magnacalcarata</name>
    <dbReference type="NCBI Taxonomy" id="392030"/>
    <lineage>
        <taxon>Eukaryota</taxon>
        <taxon>Metazoa</taxon>
        <taxon>Spiralia</taxon>
        <taxon>Gnathifera</taxon>
        <taxon>Rotifera</taxon>
        <taxon>Eurotatoria</taxon>
        <taxon>Bdelloidea</taxon>
        <taxon>Philodinida</taxon>
        <taxon>Philodinidae</taxon>
        <taxon>Rotaria</taxon>
    </lineage>
</organism>
<dbReference type="Proteomes" id="UP000663887">
    <property type="component" value="Unassembled WGS sequence"/>
</dbReference>
<reference evidence="1" key="1">
    <citation type="submission" date="2021-02" db="EMBL/GenBank/DDBJ databases">
        <authorList>
            <person name="Nowell W R."/>
        </authorList>
    </citation>
    <scope>NUCLEOTIDE SEQUENCE</scope>
</reference>
<proteinExistence type="predicted"/>
<dbReference type="AlphaFoldDB" id="A0A816MFN8"/>
<protein>
    <submittedName>
        <fullName evidence="1">Uncharacterized protein</fullName>
    </submittedName>
</protein>
<sequence length="71" mass="7669">SIAYTFLSNVRRRTFEAAKTLYIGVRSLANLHIGPVVKNSCSCSTASGSSPALLTIPEKKLCQNTSKKELP</sequence>